<protein>
    <submittedName>
        <fullName evidence="8">Mitogen-activated protein kinase kinase kinase 7</fullName>
    </submittedName>
</protein>
<evidence type="ECO:0000256" key="1">
    <source>
        <dbReference type="ARBA" id="ARBA00006529"/>
    </source>
</evidence>
<organism evidence="8 9">
    <name type="scientific">Paragonimus westermani</name>
    <dbReference type="NCBI Taxonomy" id="34504"/>
    <lineage>
        <taxon>Eukaryota</taxon>
        <taxon>Metazoa</taxon>
        <taxon>Spiralia</taxon>
        <taxon>Lophotrochozoa</taxon>
        <taxon>Platyhelminthes</taxon>
        <taxon>Trematoda</taxon>
        <taxon>Digenea</taxon>
        <taxon>Plagiorchiida</taxon>
        <taxon>Troglotremata</taxon>
        <taxon>Troglotrematidae</taxon>
        <taxon>Paragonimus</taxon>
    </lineage>
</organism>
<dbReference type="InterPro" id="IPR000719">
    <property type="entry name" value="Prot_kinase_dom"/>
</dbReference>
<keyword evidence="2" id="KW-0723">Serine/threonine-protein kinase</keyword>
<gene>
    <name evidence="8" type="ORF">DEA37_0010962</name>
</gene>
<evidence type="ECO:0000313" key="9">
    <source>
        <dbReference type="Proteomes" id="UP000324629"/>
    </source>
</evidence>
<dbReference type="SUPFAM" id="SSF56112">
    <property type="entry name" value="Protein kinase-like (PK-like)"/>
    <property type="match status" value="1"/>
</dbReference>
<dbReference type="GO" id="GO:0006955">
    <property type="term" value="P:immune response"/>
    <property type="evidence" value="ECO:0007669"/>
    <property type="project" value="TreeGrafter"/>
</dbReference>
<dbReference type="GO" id="GO:0005524">
    <property type="term" value="F:ATP binding"/>
    <property type="evidence" value="ECO:0007669"/>
    <property type="project" value="UniProtKB-KW"/>
</dbReference>
<sequence length="331" mass="37372">MANLSSDESALIESLPIISEQECDRLIERGVLCGSGCFGVVYQSYWNCQKVAVKLFTHPEMNAKHLLQELLLHVQCSTHPNIVRVLAAGPNVPTDCRFFLMEYADCFSLNEVLHRLPEVSYKLAHAISWTLQVSQATDYLHRGRSLPICHGDLKPANMLLFDNGRFVKLTDFGTAGPLIVEHARRPATLVYTAPEIACVKSGSQLRYTEKCDVYSLAISLWEFLARQRPYETPGFGSSGPTFWNIFHKRPPKLRNCPPLLQNLMESGWAKEPESRPSMLQISNLLEFVLQHVLLRGSQLTPLSVPTELPNPVIEFRENGDLEDWLPEQQDA</sequence>
<dbReference type="AlphaFoldDB" id="A0A5J4NCQ9"/>
<dbReference type="Proteomes" id="UP000324629">
    <property type="component" value="Unassembled WGS sequence"/>
</dbReference>
<keyword evidence="5 8" id="KW-0418">Kinase</keyword>
<dbReference type="Gene3D" id="3.30.200.20">
    <property type="entry name" value="Phosphorylase Kinase, domain 1"/>
    <property type="match status" value="1"/>
</dbReference>
<keyword evidence="4" id="KW-0547">Nucleotide-binding</keyword>
<feature type="domain" description="Protein kinase" evidence="7">
    <location>
        <begin position="27"/>
        <end position="294"/>
    </location>
</feature>
<evidence type="ECO:0000259" key="7">
    <source>
        <dbReference type="PROSITE" id="PS50011"/>
    </source>
</evidence>
<keyword evidence="9" id="KW-1185">Reference proteome</keyword>
<dbReference type="InterPro" id="IPR011009">
    <property type="entry name" value="Kinase-like_dom_sf"/>
</dbReference>
<dbReference type="PANTHER" id="PTHR46716:SF1">
    <property type="entry name" value="MITOGEN-ACTIVATED PROTEIN KINASE KINASE KINASE 7"/>
    <property type="match status" value="1"/>
</dbReference>
<dbReference type="EMBL" id="QNGE01004026">
    <property type="protein sequence ID" value="KAA3673317.1"/>
    <property type="molecule type" value="Genomic_DNA"/>
</dbReference>
<dbReference type="SMART" id="SM00220">
    <property type="entry name" value="S_TKc"/>
    <property type="match status" value="1"/>
</dbReference>
<dbReference type="GO" id="GO:0019899">
    <property type="term" value="F:enzyme binding"/>
    <property type="evidence" value="ECO:0007669"/>
    <property type="project" value="UniProtKB-ARBA"/>
</dbReference>
<reference evidence="8 9" key="1">
    <citation type="journal article" date="2019" name="Gigascience">
        <title>Whole-genome sequence of the oriental lung fluke Paragonimus westermani.</title>
        <authorList>
            <person name="Oey H."/>
            <person name="Zakrzewski M."/>
            <person name="Narain K."/>
            <person name="Devi K.R."/>
            <person name="Agatsuma T."/>
            <person name="Nawaratna S."/>
            <person name="Gobert G.N."/>
            <person name="Jones M.K."/>
            <person name="Ragan M.A."/>
            <person name="McManus D.P."/>
            <person name="Krause L."/>
        </authorList>
    </citation>
    <scope>NUCLEOTIDE SEQUENCE [LARGE SCALE GENOMIC DNA]</scope>
    <source>
        <strain evidence="8 9">IND2009</strain>
    </source>
</reference>
<dbReference type="PROSITE" id="PS50011">
    <property type="entry name" value="PROTEIN_KINASE_DOM"/>
    <property type="match status" value="1"/>
</dbReference>
<dbReference type="GO" id="GO:0043123">
    <property type="term" value="P:positive regulation of canonical NF-kappaB signal transduction"/>
    <property type="evidence" value="ECO:0007669"/>
    <property type="project" value="TreeGrafter"/>
</dbReference>
<evidence type="ECO:0000256" key="4">
    <source>
        <dbReference type="ARBA" id="ARBA00022741"/>
    </source>
</evidence>
<name>A0A5J4NCQ9_9TREM</name>
<dbReference type="GO" id="GO:0007254">
    <property type="term" value="P:JNK cascade"/>
    <property type="evidence" value="ECO:0007669"/>
    <property type="project" value="TreeGrafter"/>
</dbReference>
<evidence type="ECO:0000256" key="3">
    <source>
        <dbReference type="ARBA" id="ARBA00022679"/>
    </source>
</evidence>
<dbReference type="Gene3D" id="1.10.510.10">
    <property type="entry name" value="Transferase(Phosphotransferase) domain 1"/>
    <property type="match status" value="1"/>
</dbReference>
<evidence type="ECO:0000256" key="2">
    <source>
        <dbReference type="ARBA" id="ARBA00022527"/>
    </source>
</evidence>
<keyword evidence="3" id="KW-0808">Transferase</keyword>
<dbReference type="PROSITE" id="PS00108">
    <property type="entry name" value="PROTEIN_KINASE_ST"/>
    <property type="match status" value="1"/>
</dbReference>
<evidence type="ECO:0000313" key="8">
    <source>
        <dbReference type="EMBL" id="KAA3673317.1"/>
    </source>
</evidence>
<keyword evidence="6" id="KW-0067">ATP-binding</keyword>
<evidence type="ECO:0000256" key="6">
    <source>
        <dbReference type="ARBA" id="ARBA00022840"/>
    </source>
</evidence>
<accession>A0A5J4NCQ9</accession>
<dbReference type="InterPro" id="IPR008271">
    <property type="entry name" value="Ser/Thr_kinase_AS"/>
</dbReference>
<dbReference type="PANTHER" id="PTHR46716">
    <property type="entry name" value="MITOGEN-ACTIVATED PROTEIN KINASE KINASE KINASE 7"/>
    <property type="match status" value="1"/>
</dbReference>
<evidence type="ECO:0000256" key="5">
    <source>
        <dbReference type="ARBA" id="ARBA00022777"/>
    </source>
</evidence>
<proteinExistence type="inferred from homology"/>
<comment type="similarity">
    <text evidence="1">Belongs to the protein kinase superfamily. STE Ser/Thr protein kinase family. MAP kinase kinase kinase subfamily.</text>
</comment>
<dbReference type="GO" id="GO:0004709">
    <property type="term" value="F:MAP kinase kinase kinase activity"/>
    <property type="evidence" value="ECO:0007669"/>
    <property type="project" value="TreeGrafter"/>
</dbReference>
<comment type="caution">
    <text evidence="8">The sequence shown here is derived from an EMBL/GenBank/DDBJ whole genome shotgun (WGS) entry which is preliminary data.</text>
</comment>
<dbReference type="Pfam" id="PF00069">
    <property type="entry name" value="Pkinase"/>
    <property type="match status" value="1"/>
</dbReference>